<dbReference type="Proteomes" id="UP001596052">
    <property type="component" value="Unassembled WGS sequence"/>
</dbReference>
<dbReference type="InterPro" id="IPR027417">
    <property type="entry name" value="P-loop_NTPase"/>
</dbReference>
<evidence type="ECO:0000313" key="2">
    <source>
        <dbReference type="EMBL" id="MFC5455159.1"/>
    </source>
</evidence>
<dbReference type="InterPro" id="IPR051316">
    <property type="entry name" value="Zinc-reg_GTPase_activator"/>
</dbReference>
<name>A0ABW0KP27_9BACT</name>
<gene>
    <name evidence="2" type="ORF">ACFQDI_09860</name>
</gene>
<proteinExistence type="predicted"/>
<dbReference type="RefSeq" id="WP_377165965.1">
    <property type="nucleotide sequence ID" value="NZ_JBHSMQ010000003.1"/>
</dbReference>
<evidence type="ECO:0000313" key="3">
    <source>
        <dbReference type="Proteomes" id="UP001596052"/>
    </source>
</evidence>
<comment type="caution">
    <text evidence="2">The sequence shown here is derived from an EMBL/GenBank/DDBJ whole genome shotgun (WGS) entry which is preliminary data.</text>
</comment>
<evidence type="ECO:0000259" key="1">
    <source>
        <dbReference type="Pfam" id="PF02492"/>
    </source>
</evidence>
<dbReference type="PANTHER" id="PTHR13748">
    <property type="entry name" value="COBW-RELATED"/>
    <property type="match status" value="1"/>
</dbReference>
<protein>
    <submittedName>
        <fullName evidence="2">GTP-binding protein</fullName>
    </submittedName>
</protein>
<dbReference type="EMBL" id="JBHSMQ010000003">
    <property type="protein sequence ID" value="MFC5455159.1"/>
    <property type="molecule type" value="Genomic_DNA"/>
</dbReference>
<dbReference type="SUPFAM" id="SSF52540">
    <property type="entry name" value="P-loop containing nucleoside triphosphate hydrolases"/>
    <property type="match status" value="1"/>
</dbReference>
<dbReference type="InterPro" id="IPR003495">
    <property type="entry name" value="CobW/HypB/UreG_nucleotide-bd"/>
</dbReference>
<sequence>MLQPFAHVLLSSTLPMSSKARYIMIGGFLGAGKTTTVGRLARHLSAQGLKVGLITNDQAGGLVDTKLLRGQGYATEEIAGGCFCCRFNTLVDAASKLANEAKPDVFIAEPVGSCTDLVATVTYPLRRMYGDAFTIAPLSVLVDPVRARRVFGLDQGGSFSTKVAYIFKKQLEEADIIVISKSDLIEEAQREELREVLAREFPLAKIVTASPRQETGLDELFASLMTNEQARRNPMAVDYEVYADGEALLGWLNATVTLKSDDEFDANAFLKQLASAVQARLLRDGAEIAHFKMTFSPDDGIAGELASINLVRSDYVAELGMELDEPTTGGQLIANLRAEADPAALMEAVKEGLAETTLQFFGLKATLDHHEHFRPGKPTPTHRDGEVVMETKGGCKPGSGCC</sequence>
<dbReference type="Pfam" id="PF02492">
    <property type="entry name" value="cobW"/>
    <property type="match status" value="1"/>
</dbReference>
<dbReference type="PANTHER" id="PTHR13748:SF62">
    <property type="entry name" value="COBW DOMAIN-CONTAINING PROTEIN"/>
    <property type="match status" value="1"/>
</dbReference>
<reference evidence="3" key="1">
    <citation type="journal article" date="2019" name="Int. J. Syst. Evol. Microbiol.">
        <title>The Global Catalogue of Microorganisms (GCM) 10K type strain sequencing project: providing services to taxonomists for standard genome sequencing and annotation.</title>
        <authorList>
            <consortium name="The Broad Institute Genomics Platform"/>
            <consortium name="The Broad Institute Genome Sequencing Center for Infectious Disease"/>
            <person name="Wu L."/>
            <person name="Ma J."/>
        </authorList>
    </citation>
    <scope>NUCLEOTIDE SEQUENCE [LARGE SCALE GENOMIC DNA]</scope>
    <source>
        <strain evidence="3">CGMCC 4.1469</strain>
    </source>
</reference>
<keyword evidence="3" id="KW-1185">Reference proteome</keyword>
<dbReference type="Gene3D" id="3.40.50.300">
    <property type="entry name" value="P-loop containing nucleotide triphosphate hydrolases"/>
    <property type="match status" value="1"/>
</dbReference>
<accession>A0ABW0KP27</accession>
<organism evidence="2 3">
    <name type="scientific">Prosthecobacter fluviatilis</name>
    <dbReference type="NCBI Taxonomy" id="445931"/>
    <lineage>
        <taxon>Bacteria</taxon>
        <taxon>Pseudomonadati</taxon>
        <taxon>Verrucomicrobiota</taxon>
        <taxon>Verrucomicrobiia</taxon>
        <taxon>Verrucomicrobiales</taxon>
        <taxon>Verrucomicrobiaceae</taxon>
        <taxon>Prosthecobacter</taxon>
    </lineage>
</organism>
<feature type="domain" description="CobW/HypB/UreG nucleotide-binding" evidence="1">
    <location>
        <begin position="23"/>
        <end position="206"/>
    </location>
</feature>